<name>A0AAW2III4_9LAMI</name>
<gene>
    <name evidence="1" type="ORF">Sangu_2969000</name>
</gene>
<protein>
    <submittedName>
        <fullName evidence="1">Uncharacterized protein</fullName>
    </submittedName>
</protein>
<sequence length="63" mass="7280">MRFKSWPYFAAWCEIFGKDRVTSENAQDPTEFGNKVHEEECNEETDCYIPTAGWNPETGFVGI</sequence>
<dbReference type="AlphaFoldDB" id="A0AAW2III4"/>
<accession>A0AAW2III4</accession>
<organism evidence="1">
    <name type="scientific">Sesamum angustifolium</name>
    <dbReference type="NCBI Taxonomy" id="2727405"/>
    <lineage>
        <taxon>Eukaryota</taxon>
        <taxon>Viridiplantae</taxon>
        <taxon>Streptophyta</taxon>
        <taxon>Embryophyta</taxon>
        <taxon>Tracheophyta</taxon>
        <taxon>Spermatophyta</taxon>
        <taxon>Magnoliopsida</taxon>
        <taxon>eudicotyledons</taxon>
        <taxon>Gunneridae</taxon>
        <taxon>Pentapetalae</taxon>
        <taxon>asterids</taxon>
        <taxon>lamiids</taxon>
        <taxon>Lamiales</taxon>
        <taxon>Pedaliaceae</taxon>
        <taxon>Sesamum</taxon>
    </lineage>
</organism>
<evidence type="ECO:0000313" key="1">
    <source>
        <dbReference type="EMBL" id="KAL0282119.1"/>
    </source>
</evidence>
<reference evidence="1" key="1">
    <citation type="submission" date="2020-06" db="EMBL/GenBank/DDBJ databases">
        <authorList>
            <person name="Li T."/>
            <person name="Hu X."/>
            <person name="Zhang T."/>
            <person name="Song X."/>
            <person name="Zhang H."/>
            <person name="Dai N."/>
            <person name="Sheng W."/>
            <person name="Hou X."/>
            <person name="Wei L."/>
        </authorList>
    </citation>
    <scope>NUCLEOTIDE SEQUENCE</scope>
    <source>
        <strain evidence="1">G01</strain>
        <tissue evidence="1">Leaf</tissue>
    </source>
</reference>
<comment type="caution">
    <text evidence="1">The sequence shown here is derived from an EMBL/GenBank/DDBJ whole genome shotgun (WGS) entry which is preliminary data.</text>
</comment>
<proteinExistence type="predicted"/>
<dbReference type="EMBL" id="JACGWK010001845">
    <property type="protein sequence ID" value="KAL0282119.1"/>
    <property type="molecule type" value="Genomic_DNA"/>
</dbReference>
<reference evidence="1" key="2">
    <citation type="journal article" date="2024" name="Plant">
        <title>Genomic evolution and insights into agronomic trait innovations of Sesamum species.</title>
        <authorList>
            <person name="Miao H."/>
            <person name="Wang L."/>
            <person name="Qu L."/>
            <person name="Liu H."/>
            <person name="Sun Y."/>
            <person name="Le M."/>
            <person name="Wang Q."/>
            <person name="Wei S."/>
            <person name="Zheng Y."/>
            <person name="Lin W."/>
            <person name="Duan Y."/>
            <person name="Cao H."/>
            <person name="Xiong S."/>
            <person name="Wang X."/>
            <person name="Wei L."/>
            <person name="Li C."/>
            <person name="Ma Q."/>
            <person name="Ju M."/>
            <person name="Zhao R."/>
            <person name="Li G."/>
            <person name="Mu C."/>
            <person name="Tian Q."/>
            <person name="Mei H."/>
            <person name="Zhang T."/>
            <person name="Gao T."/>
            <person name="Zhang H."/>
        </authorList>
    </citation>
    <scope>NUCLEOTIDE SEQUENCE</scope>
    <source>
        <strain evidence="1">G01</strain>
    </source>
</reference>